<dbReference type="PANTHER" id="PTHR10696">
    <property type="entry name" value="GAMMA-BUTYROBETAINE HYDROXYLASE-RELATED"/>
    <property type="match status" value="1"/>
</dbReference>
<evidence type="ECO:0000256" key="2">
    <source>
        <dbReference type="ARBA" id="ARBA00001961"/>
    </source>
</evidence>
<evidence type="ECO:0000256" key="7">
    <source>
        <dbReference type="ARBA" id="ARBA00023004"/>
    </source>
</evidence>
<evidence type="ECO:0000256" key="4">
    <source>
        <dbReference type="ARBA" id="ARBA00022723"/>
    </source>
</evidence>
<keyword evidence="4" id="KW-0479">Metal-binding</keyword>
<accession>A0A6M0QYD2</accession>
<protein>
    <submittedName>
        <fullName evidence="9">Gamma-butyrobetaine,2-oxoglutarate dioxygenase</fullName>
    </submittedName>
</protein>
<dbReference type="RefSeq" id="WP_164627551.1">
    <property type="nucleotide sequence ID" value="NZ_JAAIVJ010000013.1"/>
</dbReference>
<dbReference type="AlphaFoldDB" id="A0A6M0QYD2"/>
<sequence>MNIAVDTAVILQDKGLRLQLPSGKAGYFNYYWLRDNCPSSFSATTRERSFDIFHLAEAPVARSARLDGDALVIDWAHEAHSTRMPLAWLESYAEGKRRADPADLPRRAWYGDHYDSVARFTHADLLSDKAKAQAWIEAIIVEGVSIVTGMPDTNEALTDLVNVMGQVRPTFFGDYFDVRTHINPTNTAYTSAALELHTDTPAEEHAPGVQFLHMRANTVEGGRNLFGDGVAAANDFRQIYPEGFRLLSTIDVPFFCEHETYDMRSYQRVIELDQHGEVSGLTISQHMLDLIDLPQEVLDDYYPAFCRFGKLLQSDKYIMRFTLQASECIVFDNHRIVHGRAAYSATSGSRYLRGCYADRAEMRSTYRALVSEGRFK</sequence>
<dbReference type="PANTHER" id="PTHR10696:SF51">
    <property type="entry name" value="TRIMETHYLLYSINE DIOXYGENASE, MITOCHONDRIAL"/>
    <property type="match status" value="1"/>
</dbReference>
<keyword evidence="7" id="KW-0408">Iron</keyword>
<comment type="cofactor">
    <cofactor evidence="1">
        <name>Fe(2+)</name>
        <dbReference type="ChEBI" id="CHEBI:29033"/>
    </cofactor>
</comment>
<dbReference type="GO" id="GO:0046872">
    <property type="term" value="F:metal ion binding"/>
    <property type="evidence" value="ECO:0007669"/>
    <property type="project" value="UniProtKB-KW"/>
</dbReference>
<evidence type="ECO:0000259" key="8">
    <source>
        <dbReference type="Pfam" id="PF02668"/>
    </source>
</evidence>
<evidence type="ECO:0000313" key="10">
    <source>
        <dbReference type="Proteomes" id="UP000477782"/>
    </source>
</evidence>
<gene>
    <name evidence="9" type="ORF">G4Z14_15980</name>
</gene>
<dbReference type="InterPro" id="IPR003819">
    <property type="entry name" value="TauD/TfdA-like"/>
</dbReference>
<dbReference type="GO" id="GO:0045329">
    <property type="term" value="P:carnitine biosynthetic process"/>
    <property type="evidence" value="ECO:0007669"/>
    <property type="project" value="TreeGrafter"/>
</dbReference>
<dbReference type="Proteomes" id="UP000477782">
    <property type="component" value="Unassembled WGS sequence"/>
</dbReference>
<dbReference type="Gene3D" id="3.60.130.10">
    <property type="entry name" value="Clavaminate synthase-like"/>
    <property type="match status" value="1"/>
</dbReference>
<proteinExistence type="inferred from homology"/>
<dbReference type="InterPro" id="IPR050411">
    <property type="entry name" value="AlphaKG_dependent_hydroxylases"/>
</dbReference>
<dbReference type="InterPro" id="IPR038492">
    <property type="entry name" value="GBBH-like_N_sf"/>
</dbReference>
<keyword evidence="5 9" id="KW-0223">Dioxygenase</keyword>
<evidence type="ECO:0000313" key="9">
    <source>
        <dbReference type="EMBL" id="NEY91794.1"/>
    </source>
</evidence>
<feature type="domain" description="TauD/TfdA-like" evidence="8">
    <location>
        <begin position="123"/>
        <end position="356"/>
    </location>
</feature>
<comment type="caution">
    <text evidence="9">The sequence shown here is derived from an EMBL/GenBank/DDBJ whole genome shotgun (WGS) entry which is preliminary data.</text>
</comment>
<organism evidence="9 10">
    <name type="scientific">Tabrizicola oligotrophica</name>
    <dbReference type="NCBI Taxonomy" id="2710650"/>
    <lineage>
        <taxon>Bacteria</taxon>
        <taxon>Pseudomonadati</taxon>
        <taxon>Pseudomonadota</taxon>
        <taxon>Alphaproteobacteria</taxon>
        <taxon>Rhodobacterales</taxon>
        <taxon>Paracoccaceae</taxon>
        <taxon>Tabrizicola</taxon>
    </lineage>
</organism>
<dbReference type="Gene3D" id="3.30.2020.30">
    <property type="match status" value="1"/>
</dbReference>
<comment type="cofactor">
    <cofactor evidence="2">
        <name>L-ascorbate</name>
        <dbReference type="ChEBI" id="CHEBI:38290"/>
    </cofactor>
</comment>
<evidence type="ECO:0000256" key="3">
    <source>
        <dbReference type="ARBA" id="ARBA00008654"/>
    </source>
</evidence>
<evidence type="ECO:0000256" key="6">
    <source>
        <dbReference type="ARBA" id="ARBA00023002"/>
    </source>
</evidence>
<reference evidence="9 10" key="1">
    <citation type="submission" date="2020-02" db="EMBL/GenBank/DDBJ databases">
        <authorList>
            <person name="Chen W.-M."/>
        </authorList>
    </citation>
    <scope>NUCLEOTIDE SEQUENCE [LARGE SCALE GENOMIC DNA]</scope>
    <source>
        <strain evidence="9 10">KMS-5</strain>
    </source>
</reference>
<dbReference type="InterPro" id="IPR042098">
    <property type="entry name" value="TauD-like_sf"/>
</dbReference>
<comment type="similarity">
    <text evidence="3">Belongs to the gamma-BBH/TMLD family.</text>
</comment>
<dbReference type="GO" id="GO:0016706">
    <property type="term" value="F:2-oxoglutarate-dependent dioxygenase activity"/>
    <property type="evidence" value="ECO:0007669"/>
    <property type="project" value="UniProtKB-ARBA"/>
</dbReference>
<dbReference type="Pfam" id="PF02668">
    <property type="entry name" value="TauD"/>
    <property type="match status" value="1"/>
</dbReference>
<keyword evidence="6" id="KW-0560">Oxidoreductase</keyword>
<dbReference type="EMBL" id="JAAIVJ010000013">
    <property type="protein sequence ID" value="NEY91794.1"/>
    <property type="molecule type" value="Genomic_DNA"/>
</dbReference>
<keyword evidence="10" id="KW-1185">Reference proteome</keyword>
<evidence type="ECO:0000256" key="5">
    <source>
        <dbReference type="ARBA" id="ARBA00022964"/>
    </source>
</evidence>
<evidence type="ECO:0000256" key="1">
    <source>
        <dbReference type="ARBA" id="ARBA00001954"/>
    </source>
</evidence>
<name>A0A6M0QYD2_9RHOB</name>
<dbReference type="SUPFAM" id="SSF51197">
    <property type="entry name" value="Clavaminate synthase-like"/>
    <property type="match status" value="1"/>
</dbReference>